<dbReference type="Proteomes" id="UP000585474">
    <property type="component" value="Unassembled WGS sequence"/>
</dbReference>
<dbReference type="EMBL" id="BJWL01000007">
    <property type="protein sequence ID" value="GFY91265.1"/>
    <property type="molecule type" value="Genomic_DNA"/>
</dbReference>
<name>A0A7J0EXW0_9ERIC</name>
<protein>
    <submittedName>
        <fullName evidence="2">Uncharacterized protein</fullName>
    </submittedName>
</protein>
<proteinExistence type="predicted"/>
<comment type="caution">
    <text evidence="2">The sequence shown here is derived from an EMBL/GenBank/DDBJ whole genome shotgun (WGS) entry which is preliminary data.</text>
</comment>
<evidence type="ECO:0000256" key="1">
    <source>
        <dbReference type="SAM" id="MobiDB-lite"/>
    </source>
</evidence>
<gene>
    <name evidence="2" type="ORF">Acr_07g0014610</name>
</gene>
<accession>A0A7J0EXW0</accession>
<dbReference type="AlphaFoldDB" id="A0A7J0EXW0"/>
<feature type="region of interest" description="Disordered" evidence="1">
    <location>
        <begin position="46"/>
        <end position="85"/>
    </location>
</feature>
<keyword evidence="3" id="KW-1185">Reference proteome</keyword>
<feature type="compositionally biased region" description="Polar residues" evidence="1">
    <location>
        <begin position="73"/>
        <end position="85"/>
    </location>
</feature>
<evidence type="ECO:0000313" key="3">
    <source>
        <dbReference type="Proteomes" id="UP000585474"/>
    </source>
</evidence>
<organism evidence="2 3">
    <name type="scientific">Actinidia rufa</name>
    <dbReference type="NCBI Taxonomy" id="165716"/>
    <lineage>
        <taxon>Eukaryota</taxon>
        <taxon>Viridiplantae</taxon>
        <taxon>Streptophyta</taxon>
        <taxon>Embryophyta</taxon>
        <taxon>Tracheophyta</taxon>
        <taxon>Spermatophyta</taxon>
        <taxon>Magnoliopsida</taxon>
        <taxon>eudicotyledons</taxon>
        <taxon>Gunneridae</taxon>
        <taxon>Pentapetalae</taxon>
        <taxon>asterids</taxon>
        <taxon>Ericales</taxon>
        <taxon>Actinidiaceae</taxon>
        <taxon>Actinidia</taxon>
    </lineage>
</organism>
<reference evidence="2 3" key="1">
    <citation type="submission" date="2019-07" db="EMBL/GenBank/DDBJ databases">
        <title>De Novo Assembly of kiwifruit Actinidia rufa.</title>
        <authorList>
            <person name="Sugita-Konishi S."/>
            <person name="Sato K."/>
            <person name="Mori E."/>
            <person name="Abe Y."/>
            <person name="Kisaki G."/>
            <person name="Hamano K."/>
            <person name="Suezawa K."/>
            <person name="Otani M."/>
            <person name="Fukuda T."/>
            <person name="Manabe T."/>
            <person name="Gomi K."/>
            <person name="Tabuchi M."/>
            <person name="Akimitsu K."/>
            <person name="Kataoka I."/>
        </authorList>
    </citation>
    <scope>NUCLEOTIDE SEQUENCE [LARGE SCALE GENOMIC DNA]</scope>
    <source>
        <strain evidence="3">cv. Fuchu</strain>
    </source>
</reference>
<evidence type="ECO:0000313" key="2">
    <source>
        <dbReference type="EMBL" id="GFY91265.1"/>
    </source>
</evidence>
<sequence length="105" mass="11803">MHPKLLGAEGLNYWMMPKGWPGPPLGRIQIFVDYKVTKLAQAIKVGPFEDRAKESNPPPRVGQNKRQRESSVDLDSQSDIKTIASSKRRIFPSRTLSSRDALNAK</sequence>